<accession>A0A1V4AXJ2</accession>
<feature type="domain" description="MotA/TolQ/ExbB proton channel" evidence="10">
    <location>
        <begin position="50"/>
        <end position="135"/>
    </location>
</feature>
<evidence type="ECO:0000256" key="9">
    <source>
        <dbReference type="SAM" id="Phobius"/>
    </source>
</evidence>
<evidence type="ECO:0000256" key="6">
    <source>
        <dbReference type="ARBA" id="ARBA00022989"/>
    </source>
</evidence>
<dbReference type="STRING" id="1004156.AYP45_00995"/>
<dbReference type="AlphaFoldDB" id="A0A1V4AXJ2"/>
<dbReference type="InterPro" id="IPR002898">
    <property type="entry name" value="MotA_ExbB_proton_chnl"/>
</dbReference>
<evidence type="ECO:0000259" key="10">
    <source>
        <dbReference type="Pfam" id="PF01618"/>
    </source>
</evidence>
<feature type="transmembrane region" description="Helical" evidence="9">
    <location>
        <begin position="55"/>
        <end position="81"/>
    </location>
</feature>
<dbReference type="GO" id="GO:0005886">
    <property type="term" value="C:plasma membrane"/>
    <property type="evidence" value="ECO:0007669"/>
    <property type="project" value="UniProtKB-SubCell"/>
</dbReference>
<keyword evidence="3" id="KW-1003">Cell membrane</keyword>
<gene>
    <name evidence="11" type="ORF">AYP45_00995</name>
</gene>
<feature type="transmembrane region" description="Helical" evidence="9">
    <location>
        <begin position="101"/>
        <end position="123"/>
    </location>
</feature>
<organism evidence="11 12">
    <name type="scientific">Candidatus Brocadia carolinensis</name>
    <dbReference type="NCBI Taxonomy" id="1004156"/>
    <lineage>
        <taxon>Bacteria</taxon>
        <taxon>Pseudomonadati</taxon>
        <taxon>Planctomycetota</taxon>
        <taxon>Candidatus Brocadiia</taxon>
        <taxon>Candidatus Brocadiales</taxon>
        <taxon>Candidatus Brocadiaceae</taxon>
        <taxon>Candidatus Brocadia</taxon>
    </lineage>
</organism>
<keyword evidence="4 9" id="KW-0812">Transmembrane</keyword>
<dbReference type="EMBL" id="AYTS01000009">
    <property type="protein sequence ID" value="OOP57863.1"/>
    <property type="molecule type" value="Genomic_DNA"/>
</dbReference>
<evidence type="ECO:0000313" key="12">
    <source>
        <dbReference type="Proteomes" id="UP000189681"/>
    </source>
</evidence>
<protein>
    <submittedName>
        <fullName evidence="11">TonB-system energizer ExbB</fullName>
    </submittedName>
</protein>
<evidence type="ECO:0000256" key="1">
    <source>
        <dbReference type="ARBA" id="ARBA00004651"/>
    </source>
</evidence>
<comment type="subcellular location">
    <subcellularLocation>
        <location evidence="1">Cell membrane</location>
        <topology evidence="1">Multi-pass membrane protein</topology>
    </subcellularLocation>
    <subcellularLocation>
        <location evidence="8">Membrane</location>
        <topology evidence="8">Multi-pass membrane protein</topology>
    </subcellularLocation>
</comment>
<evidence type="ECO:0000313" key="11">
    <source>
        <dbReference type="EMBL" id="OOP57863.1"/>
    </source>
</evidence>
<evidence type="ECO:0000256" key="5">
    <source>
        <dbReference type="ARBA" id="ARBA00022927"/>
    </source>
</evidence>
<dbReference type="NCBIfam" id="TIGR02805">
    <property type="entry name" value="exbB2"/>
    <property type="match status" value="1"/>
</dbReference>
<comment type="caution">
    <text evidence="11">The sequence shown here is derived from an EMBL/GenBank/DDBJ whole genome shotgun (WGS) entry which is preliminary data.</text>
</comment>
<sequence>MDLKIAIDYGIMGLLMVMSIISLAIAMERFLIYRRLDINDFKNKKSLELEITKRLNLIATIGSNAPYIGLLGTVLGIMLTFQTMGKVGSMDPAQVMSGLALALKATAVGLLVAIPAIVFYNFLLRKAKVIIMKWEIKNG</sequence>
<dbReference type="GO" id="GO:0017038">
    <property type="term" value="P:protein import"/>
    <property type="evidence" value="ECO:0007669"/>
    <property type="project" value="TreeGrafter"/>
</dbReference>
<evidence type="ECO:0000256" key="2">
    <source>
        <dbReference type="ARBA" id="ARBA00022448"/>
    </source>
</evidence>
<dbReference type="Proteomes" id="UP000189681">
    <property type="component" value="Unassembled WGS sequence"/>
</dbReference>
<feature type="transmembrane region" description="Helical" evidence="9">
    <location>
        <begin position="6"/>
        <end position="26"/>
    </location>
</feature>
<keyword evidence="2 8" id="KW-0813">Transport</keyword>
<dbReference type="InterPro" id="IPR050790">
    <property type="entry name" value="ExbB/TolQ_transport"/>
</dbReference>
<evidence type="ECO:0000256" key="4">
    <source>
        <dbReference type="ARBA" id="ARBA00022692"/>
    </source>
</evidence>
<dbReference type="GO" id="GO:0055085">
    <property type="term" value="P:transmembrane transport"/>
    <property type="evidence" value="ECO:0007669"/>
    <property type="project" value="InterPro"/>
</dbReference>
<keyword evidence="6 9" id="KW-1133">Transmembrane helix</keyword>
<keyword evidence="5 8" id="KW-0653">Protein transport</keyword>
<evidence type="ECO:0000256" key="7">
    <source>
        <dbReference type="ARBA" id="ARBA00023136"/>
    </source>
</evidence>
<dbReference type="PANTHER" id="PTHR30625:SF15">
    <property type="entry name" value="BIOPOLYMER TRANSPORT PROTEIN EXBB"/>
    <property type="match status" value="1"/>
</dbReference>
<keyword evidence="7 9" id="KW-0472">Membrane</keyword>
<dbReference type="PANTHER" id="PTHR30625">
    <property type="entry name" value="PROTEIN TOLQ"/>
    <property type="match status" value="1"/>
</dbReference>
<evidence type="ECO:0000256" key="8">
    <source>
        <dbReference type="RuleBase" id="RU004057"/>
    </source>
</evidence>
<name>A0A1V4AXJ2_9BACT</name>
<dbReference type="Pfam" id="PF01618">
    <property type="entry name" value="MotA_ExbB"/>
    <property type="match status" value="1"/>
</dbReference>
<dbReference type="InterPro" id="IPR014172">
    <property type="entry name" value="TonB_ExbB_2"/>
</dbReference>
<reference evidence="11 12" key="1">
    <citation type="journal article" date="2017" name="Water Res.">
        <title>Discovery and metagenomic analysis of an anammox bacterial enrichment related to Candidatus "Brocadia caroliniensis" in a full-scale glycerol-fed nitritation-denitritation separate centrate treatment process.</title>
        <authorList>
            <person name="Park H."/>
            <person name="Brotto A.C."/>
            <person name="van Loosdrecht M.C."/>
            <person name="Chandran K."/>
        </authorList>
    </citation>
    <scope>NUCLEOTIDE SEQUENCE [LARGE SCALE GENOMIC DNA]</scope>
    <source>
        <strain evidence="11">26THWARD</strain>
    </source>
</reference>
<proteinExistence type="inferred from homology"/>
<evidence type="ECO:0000256" key="3">
    <source>
        <dbReference type="ARBA" id="ARBA00022475"/>
    </source>
</evidence>
<comment type="similarity">
    <text evidence="8">Belongs to the exbB/tolQ family.</text>
</comment>